<feature type="compositionally biased region" description="Polar residues" evidence="2">
    <location>
        <begin position="260"/>
        <end position="269"/>
    </location>
</feature>
<evidence type="ECO:0000256" key="2">
    <source>
        <dbReference type="SAM" id="MobiDB-lite"/>
    </source>
</evidence>
<dbReference type="GO" id="GO:0006508">
    <property type="term" value="P:proteolysis"/>
    <property type="evidence" value="ECO:0007669"/>
    <property type="project" value="UniProtKB-KW"/>
</dbReference>
<dbReference type="EMBL" id="JAULJE010000009">
    <property type="protein sequence ID" value="KAK1338696.1"/>
    <property type="molecule type" value="Genomic_DNA"/>
</dbReference>
<organism evidence="3 4">
    <name type="scientific">Cnephaeus nilssonii</name>
    <name type="common">Northern bat</name>
    <name type="synonym">Eptesicus nilssonii</name>
    <dbReference type="NCBI Taxonomy" id="3371016"/>
    <lineage>
        <taxon>Eukaryota</taxon>
        <taxon>Metazoa</taxon>
        <taxon>Chordata</taxon>
        <taxon>Craniata</taxon>
        <taxon>Vertebrata</taxon>
        <taxon>Euteleostomi</taxon>
        <taxon>Mammalia</taxon>
        <taxon>Eutheria</taxon>
        <taxon>Laurasiatheria</taxon>
        <taxon>Chiroptera</taxon>
        <taxon>Yangochiroptera</taxon>
        <taxon>Vespertilionidae</taxon>
        <taxon>Cnephaeus</taxon>
    </lineage>
</organism>
<dbReference type="GO" id="GO:0004843">
    <property type="term" value="F:cysteine-type deubiquitinase activity"/>
    <property type="evidence" value="ECO:0007669"/>
    <property type="project" value="UniProtKB-UniRule"/>
</dbReference>
<dbReference type="AlphaFoldDB" id="A0AA40HWD3"/>
<dbReference type="EC" id="3.4.19.12" evidence="1"/>
<dbReference type="Proteomes" id="UP001177744">
    <property type="component" value="Unassembled WGS sequence"/>
</dbReference>
<comment type="function">
    <text evidence="1">Hydrolase that can remove 'Lys-48'-linked conjugated ubiquitin from proteins.</text>
</comment>
<gene>
    <name evidence="3" type="ORF">QTO34_019353</name>
</gene>
<reference evidence="3" key="1">
    <citation type="submission" date="2023-06" db="EMBL/GenBank/DDBJ databases">
        <title>Reference genome for the Northern bat (Eptesicus nilssonii), a most northern bat species.</title>
        <authorList>
            <person name="Laine V.N."/>
            <person name="Pulliainen A.T."/>
            <person name="Lilley T.M."/>
        </authorList>
    </citation>
    <scope>NUCLEOTIDE SEQUENCE</scope>
    <source>
        <strain evidence="3">BLF_Eptnil</strain>
        <tissue evidence="3">Kidney</tissue>
    </source>
</reference>
<feature type="compositionally biased region" description="Polar residues" evidence="2">
    <location>
        <begin position="222"/>
        <end position="235"/>
    </location>
</feature>
<feature type="region of interest" description="Disordered" evidence="2">
    <location>
        <begin position="215"/>
        <end position="238"/>
    </location>
</feature>
<dbReference type="PANTHER" id="PTHR12473:SF17">
    <property type="entry name" value="UBIQUITIN CARBOXYL-TERMINAL HYDROLASE MINDY-3"/>
    <property type="match status" value="1"/>
</dbReference>
<dbReference type="GO" id="GO:1990380">
    <property type="term" value="F:K48-linked deubiquitinase activity"/>
    <property type="evidence" value="ECO:0007669"/>
    <property type="project" value="UniProtKB-UniRule"/>
</dbReference>
<accession>A0AA40HWD3</accession>
<keyword evidence="1" id="KW-0833">Ubl conjugation pathway</keyword>
<feature type="region of interest" description="Disordered" evidence="2">
    <location>
        <begin position="359"/>
        <end position="386"/>
    </location>
</feature>
<feature type="region of interest" description="Disordered" evidence="2">
    <location>
        <begin position="254"/>
        <end position="273"/>
    </location>
</feature>
<feature type="non-terminal residue" evidence="3">
    <location>
        <position position="386"/>
    </location>
</feature>
<comment type="caution">
    <text evidence="3">The sequence shown here is derived from an EMBL/GenBank/DDBJ whole genome shotgun (WGS) entry which is preliminary data.</text>
</comment>
<keyword evidence="4" id="KW-1185">Reference proteome</keyword>
<sequence length="386" mass="41370">MTQTLSLRCHWRRELSVLLAQSATPATLSPAPAPPAGPIVGVADQSLINLLLTGHAVSNVWDGDRECSGMRTEVHVDENTLVAEVSGSGFSSGVMGLVPSPDQPGPIGASSASTAARCQHHVADAYHVLRCTLVVRSGQAGQNACYEEEGGGRRELQEWRSSRSEAKTLAGVKRRMQTPAGVSEKPADSSWSQRRLQLERRLKTEARAKVWVPGAGGKPVRQQESGARRGTQSQVLAHPPAHALKLRETQTRMAPHLSSPAGQGVQSQVPRPGNGINLMKNKLDPEGLGIILLGPFLQEFFPDQGSSGPESFTVYHYNGLKQSNYNEKGRACTAAPTRVPTTEELSDPRATIAAENQEAAALRPRPTWTQEQSPVVTVSLEAASRG</sequence>
<dbReference type="GO" id="GO:0071108">
    <property type="term" value="P:protein K48-linked deubiquitination"/>
    <property type="evidence" value="ECO:0007669"/>
    <property type="project" value="InterPro"/>
</dbReference>
<evidence type="ECO:0000313" key="4">
    <source>
        <dbReference type="Proteomes" id="UP001177744"/>
    </source>
</evidence>
<dbReference type="PANTHER" id="PTHR12473">
    <property type="entry name" value="UBIQUITIN CARBOXYL-TERMINAL HYDROLASE MINDY-4-RELATED"/>
    <property type="match status" value="1"/>
</dbReference>
<feature type="region of interest" description="Disordered" evidence="2">
    <location>
        <begin position="165"/>
        <end position="195"/>
    </location>
</feature>
<comment type="similarity">
    <text evidence="1">Belongs to the MINDY deubiquitinase family. FAM188 subfamily.</text>
</comment>
<keyword evidence="1" id="KW-0645">Protease</keyword>
<feature type="compositionally biased region" description="Polar residues" evidence="2">
    <location>
        <begin position="367"/>
        <end position="376"/>
    </location>
</feature>
<evidence type="ECO:0000313" key="3">
    <source>
        <dbReference type="EMBL" id="KAK1338696.1"/>
    </source>
</evidence>
<keyword evidence="1" id="KW-0788">Thiol protease</keyword>
<protein>
    <recommendedName>
        <fullName evidence="1">Ubiquitin carboxyl-terminal hydrolase MINDY</fullName>
        <ecNumber evidence="1">3.4.19.12</ecNumber>
    </recommendedName>
</protein>
<proteinExistence type="inferred from homology"/>
<dbReference type="InterPro" id="IPR039785">
    <property type="entry name" value="MINY3/4"/>
</dbReference>
<evidence type="ECO:0000256" key="1">
    <source>
        <dbReference type="RuleBase" id="RU367088"/>
    </source>
</evidence>
<comment type="catalytic activity">
    <reaction evidence="1">
        <text>Thiol-dependent hydrolysis of ester, thioester, amide, peptide and isopeptide bonds formed by the C-terminal Gly of ubiquitin (a 76-residue protein attached to proteins as an intracellular targeting signal).</text>
        <dbReference type="EC" id="3.4.19.12"/>
    </reaction>
</comment>
<keyword evidence="1" id="KW-0378">Hydrolase</keyword>
<name>A0AA40HWD3_CNENI</name>